<protein>
    <submittedName>
        <fullName evidence="1">Uncharacterized protein</fullName>
    </submittedName>
</protein>
<evidence type="ECO:0000313" key="1">
    <source>
        <dbReference type="EMBL" id="KTD24075.1"/>
    </source>
</evidence>
<dbReference type="RefSeq" id="WP_133140938.1">
    <property type="nucleotide sequence ID" value="NZ_CAAAIB010000001.1"/>
</dbReference>
<dbReference type="OrthoDB" id="5631934at2"/>
<evidence type="ECO:0000313" key="2">
    <source>
        <dbReference type="Proteomes" id="UP000054908"/>
    </source>
</evidence>
<dbReference type="Proteomes" id="UP000054908">
    <property type="component" value="Unassembled WGS sequence"/>
</dbReference>
<organism evidence="1 2">
    <name type="scientific">Legionella maceachernii</name>
    <dbReference type="NCBI Taxonomy" id="466"/>
    <lineage>
        <taxon>Bacteria</taxon>
        <taxon>Pseudomonadati</taxon>
        <taxon>Pseudomonadota</taxon>
        <taxon>Gammaproteobacteria</taxon>
        <taxon>Legionellales</taxon>
        <taxon>Legionellaceae</taxon>
        <taxon>Legionella</taxon>
    </lineage>
</organism>
<sequence>MMNSIIEPTTRRYDIFSLLPYAENTVLLNRKQKIDLLYLIKKIIDLSLVSFDFFYKGILHKFDAQIGENLCQVRAYKILHLQNKWMNNDFVKQEFFRKTKEIKDYKQKIEDAVTTWEDNNKKTKYDNNCDKKETIKNFIERNQLSIQLNEDYMFIIICYFLTYFSIRDEGLPVAIDLELIAQKFNISKYKAKKIVHMYQLHASEIGCVFVLNIAEELPTVFEYPKILSKVYRIADEDRAVLPCYLVSHVIFSHCVQEKTFILFIVHQKKLKSVLYFLLLGKGKNSLSLFSHKNYLTQQCLVVSGEMLENNPDTSYLSISREILKKNPLRLILANTAAHPQYAGTRLQAFRDNPFILLSPEEKGYHEESLLEMQRFAIQEGCSKINPTVFYLKHIYASQVGREITWLHENNQSCIEVYSVLNEWEYKWEYENEEETHF</sequence>
<comment type="caution">
    <text evidence="1">The sequence shown here is derived from an EMBL/GenBank/DDBJ whole genome shotgun (WGS) entry which is preliminary data.</text>
</comment>
<dbReference type="STRING" id="466.Lmac_2948"/>
<dbReference type="AlphaFoldDB" id="A0A0W0VVC9"/>
<accession>A0A0W0VVC9</accession>
<dbReference type="EMBL" id="LNYL01000051">
    <property type="protein sequence ID" value="KTD24075.1"/>
    <property type="molecule type" value="Genomic_DNA"/>
</dbReference>
<dbReference type="PATRIC" id="fig|466.6.peg.3159"/>
<proteinExistence type="predicted"/>
<reference evidence="1 2" key="1">
    <citation type="submission" date="2015-11" db="EMBL/GenBank/DDBJ databases">
        <title>Genomic analysis of 38 Legionella species identifies large and diverse effector repertoires.</title>
        <authorList>
            <person name="Burstein D."/>
            <person name="Amaro F."/>
            <person name="Zusman T."/>
            <person name="Lifshitz Z."/>
            <person name="Cohen O."/>
            <person name="Gilbert J.A."/>
            <person name="Pupko T."/>
            <person name="Shuman H.A."/>
            <person name="Segal G."/>
        </authorList>
    </citation>
    <scope>NUCLEOTIDE SEQUENCE [LARGE SCALE GENOMIC DNA]</scope>
    <source>
        <strain evidence="1 2">PX-1-G2-E2</strain>
    </source>
</reference>
<gene>
    <name evidence="1" type="ORF">Lmac_2948</name>
</gene>
<keyword evidence="2" id="KW-1185">Reference proteome</keyword>
<name>A0A0W0VVC9_9GAMM</name>